<dbReference type="GO" id="GO:0008168">
    <property type="term" value="F:methyltransferase activity"/>
    <property type="evidence" value="ECO:0007669"/>
    <property type="project" value="UniProtKB-KW"/>
</dbReference>
<accession>A0AB34K4F5</accession>
<keyword evidence="5" id="KW-1185">Reference proteome</keyword>
<dbReference type="AlphaFoldDB" id="A0AB34K4F5"/>
<protein>
    <recommendedName>
        <fullName evidence="6">Catechol O-methyltransferase</fullName>
    </recommendedName>
</protein>
<dbReference type="Gene3D" id="3.40.50.150">
    <property type="entry name" value="Vaccinia Virus protein VP39"/>
    <property type="match status" value="1"/>
</dbReference>
<keyword evidence="1" id="KW-0489">Methyltransferase</keyword>
<evidence type="ECO:0000256" key="2">
    <source>
        <dbReference type="ARBA" id="ARBA00022679"/>
    </source>
</evidence>
<evidence type="ECO:0008006" key="6">
    <source>
        <dbReference type="Google" id="ProtNLM"/>
    </source>
</evidence>
<dbReference type="GO" id="GO:0008610">
    <property type="term" value="P:lipid biosynthetic process"/>
    <property type="evidence" value="ECO:0007669"/>
    <property type="project" value="InterPro"/>
</dbReference>
<dbReference type="InterPro" id="IPR007072">
    <property type="entry name" value="RNMT_CmcI"/>
</dbReference>
<feature type="compositionally biased region" description="Pro residues" evidence="3">
    <location>
        <begin position="1"/>
        <end position="20"/>
    </location>
</feature>
<dbReference type="EMBL" id="JBGBPQ010000002">
    <property type="protein sequence ID" value="KAL1528247.1"/>
    <property type="molecule type" value="Genomic_DNA"/>
</dbReference>
<comment type="caution">
    <text evidence="4">The sequence shown here is derived from an EMBL/GenBank/DDBJ whole genome shotgun (WGS) entry which is preliminary data.</text>
</comment>
<feature type="region of interest" description="Disordered" evidence="3">
    <location>
        <begin position="1"/>
        <end position="28"/>
    </location>
</feature>
<evidence type="ECO:0000256" key="1">
    <source>
        <dbReference type="ARBA" id="ARBA00022603"/>
    </source>
</evidence>
<name>A0AB34K4F5_PRYPA</name>
<dbReference type="PANTHER" id="PTHR40048:SF1">
    <property type="entry name" value="RHAMNOSYL O-METHYLTRANSFERASE"/>
    <property type="match status" value="1"/>
</dbReference>
<reference evidence="4 5" key="1">
    <citation type="journal article" date="2024" name="Science">
        <title>Giant polyketide synthase enzymes in the biosynthesis of giant marine polyether toxins.</title>
        <authorList>
            <person name="Fallon T.R."/>
            <person name="Shende V.V."/>
            <person name="Wierzbicki I.H."/>
            <person name="Pendleton A.L."/>
            <person name="Watervoot N.F."/>
            <person name="Auber R.P."/>
            <person name="Gonzalez D.J."/>
            <person name="Wisecaver J.H."/>
            <person name="Moore B.S."/>
        </authorList>
    </citation>
    <scope>NUCLEOTIDE SEQUENCE [LARGE SCALE GENOMIC DNA]</scope>
    <source>
        <strain evidence="4 5">12B1</strain>
    </source>
</reference>
<dbReference type="GO" id="GO:0032259">
    <property type="term" value="P:methylation"/>
    <property type="evidence" value="ECO:0007669"/>
    <property type="project" value="UniProtKB-KW"/>
</dbReference>
<organism evidence="4 5">
    <name type="scientific">Prymnesium parvum</name>
    <name type="common">Toxic golden alga</name>
    <dbReference type="NCBI Taxonomy" id="97485"/>
    <lineage>
        <taxon>Eukaryota</taxon>
        <taxon>Haptista</taxon>
        <taxon>Haptophyta</taxon>
        <taxon>Prymnesiophyceae</taxon>
        <taxon>Prymnesiales</taxon>
        <taxon>Prymnesiaceae</taxon>
        <taxon>Prymnesium</taxon>
    </lineage>
</organism>
<evidence type="ECO:0000256" key="3">
    <source>
        <dbReference type="SAM" id="MobiDB-lite"/>
    </source>
</evidence>
<dbReference type="SUPFAM" id="SSF53335">
    <property type="entry name" value="S-adenosyl-L-methionine-dependent methyltransferases"/>
    <property type="match status" value="1"/>
</dbReference>
<dbReference type="Pfam" id="PF04989">
    <property type="entry name" value="RMNT_CmcI"/>
    <property type="match status" value="1"/>
</dbReference>
<dbReference type="GO" id="GO:0005886">
    <property type="term" value="C:plasma membrane"/>
    <property type="evidence" value="ECO:0007669"/>
    <property type="project" value="TreeGrafter"/>
</dbReference>
<gene>
    <name evidence="4" type="ORF">AB1Y20_009605</name>
</gene>
<dbReference type="Proteomes" id="UP001515480">
    <property type="component" value="Unassembled WGS sequence"/>
</dbReference>
<evidence type="ECO:0000313" key="5">
    <source>
        <dbReference type="Proteomes" id="UP001515480"/>
    </source>
</evidence>
<proteinExistence type="predicted"/>
<keyword evidence="2" id="KW-0808">Transferase</keyword>
<dbReference type="InterPro" id="IPR029063">
    <property type="entry name" value="SAM-dependent_MTases_sf"/>
</dbReference>
<evidence type="ECO:0000313" key="4">
    <source>
        <dbReference type="EMBL" id="KAL1528247.1"/>
    </source>
</evidence>
<dbReference type="PANTHER" id="PTHR40048">
    <property type="entry name" value="RHAMNOSYL O-METHYLTRANSFERASE"/>
    <property type="match status" value="1"/>
</dbReference>
<sequence length="299" mass="32651">MAPASSLPPPQHSSSLPPPQHHGVGSLAFRPTDRSADAEAWRSDPDVARAWLHLRHPSAATAFRHPNRTVALVPGEPDRTISLAQLALAFELGLGPLSLRKTIDAGIGVRTFGVYSQQSVTDIASLHELLWSVQPDLLIEIGTFCGGSAVFFARTMESYNRNAKVITIDRTSASSRRSVCRTEAFVPGPSAMESAHWRELTAAKRIISIVGRTTSPSLLKMIGRHVSAAKAVFVCDDGDHMKKPLIEHWALYSSFVTVGGYYIDTRIEMDCAYAMLTTKLSADNWCRQDLQGNGSKTVR</sequence>